<dbReference type="PROSITE" id="PS50885">
    <property type="entry name" value="HAMP"/>
    <property type="match status" value="1"/>
</dbReference>
<evidence type="ECO:0000256" key="16">
    <source>
        <dbReference type="SAM" id="Coils"/>
    </source>
</evidence>
<sequence length="792" mass="86112">MTRSFGNKLLLLAAATSATAVLLVCGTMIVLQLMAVRQTAEQALATHGQMISSYCVAALRFDDPSAGEETLAALTAVPDMVAADIIDSEGQTFAQYRSEQASTGALPSADTDLGRADSLLVLRHLIVQDGETLGTLVLWYDLQPTYARLRWQIVLAIGVGLVAMAVSLVLAMKLRRLLSAPLRSLVHTAHRISTERDYTLRARKQTDDELGALTDAFNGMLGQIEMRDRQLEQSKNELEQRVLERTAELEKAKARAEASNEAKTAFLANMSHEIRTPMTAILGYGDMLMDPDQSASERLDSIQVIRRNGQHLLSIINDILDISKIEAGKMTTECIPTSLVQLVADVASLMRRRAGEAGHTFHINYEGAIPETIHTDPTRLRQIFVNLLGNAIKFTTRGTIRMTLRLHQNDQKLVCEISDTGIGMTEQQQAHLFDAFFQADETMTRRFGGTGLGLAISRHLAQMLGGDITVRSALHEGSTFTITVDTGPLDKVRLLTGMTEIGEDAGPTSDHVAVLNMVSDAVGGRVLLAEDGPDNQRLIRHILRKAGYTVTLAENGKVAIAAVESAQQQQKPFHLVLMDMQMPEMDGYSATRRLRATGYAEPIVALTAHAMPGDRERCISAGCDDYATKPIDREKLLEIVGRYCAAGSKDEPANQNETRVAGSAPAGNAPASPDAVVPLLSSFTSDPDMGELLEQFVGELPDRIYHIQKAQHEHNLSQLITLAHQLKGAAGGYGFGPIGDVAREIEQQARQGDELEQITETIQMLKQLCERAMAGSHTTGVKYDEASASSGD</sequence>
<evidence type="ECO:0000256" key="5">
    <source>
        <dbReference type="ARBA" id="ARBA00022553"/>
    </source>
</evidence>
<dbReference type="CDD" id="cd16922">
    <property type="entry name" value="HATPase_EvgS-ArcB-TorS-like"/>
    <property type="match status" value="1"/>
</dbReference>
<feature type="modified residue" description="4-aspartylphosphate" evidence="15">
    <location>
        <position position="579"/>
    </location>
</feature>
<evidence type="ECO:0000259" key="20">
    <source>
        <dbReference type="PROSITE" id="PS50110"/>
    </source>
</evidence>
<keyword evidence="7 18" id="KW-0812">Transmembrane</keyword>
<dbReference type="InterPro" id="IPR036890">
    <property type="entry name" value="HATPase_C_sf"/>
</dbReference>
<dbReference type="InterPro" id="IPR036641">
    <property type="entry name" value="HPT_dom_sf"/>
</dbReference>
<dbReference type="Pfam" id="PF00672">
    <property type="entry name" value="HAMP"/>
    <property type="match status" value="1"/>
</dbReference>
<feature type="domain" description="Histidine kinase" evidence="19">
    <location>
        <begin position="269"/>
        <end position="488"/>
    </location>
</feature>
<dbReference type="CDD" id="cd00088">
    <property type="entry name" value="HPT"/>
    <property type="match status" value="1"/>
</dbReference>
<dbReference type="PRINTS" id="PR00344">
    <property type="entry name" value="BCTRLSENSOR"/>
</dbReference>
<dbReference type="InterPro" id="IPR001789">
    <property type="entry name" value="Sig_transdc_resp-reg_receiver"/>
</dbReference>
<evidence type="ECO:0000256" key="8">
    <source>
        <dbReference type="ARBA" id="ARBA00022741"/>
    </source>
</evidence>
<dbReference type="SMART" id="SM00448">
    <property type="entry name" value="REC"/>
    <property type="match status" value="1"/>
</dbReference>
<evidence type="ECO:0000259" key="22">
    <source>
        <dbReference type="PROSITE" id="PS50894"/>
    </source>
</evidence>
<dbReference type="PROSITE" id="PS50110">
    <property type="entry name" value="RESPONSE_REGULATORY"/>
    <property type="match status" value="1"/>
</dbReference>
<evidence type="ECO:0000256" key="10">
    <source>
        <dbReference type="ARBA" id="ARBA00022840"/>
    </source>
</evidence>
<dbReference type="InterPro" id="IPR003660">
    <property type="entry name" value="HAMP_dom"/>
</dbReference>
<organism evidence="23 24">
    <name type="scientific">Natronomicrosphaera hydrolytica</name>
    <dbReference type="NCBI Taxonomy" id="3242702"/>
    <lineage>
        <taxon>Bacteria</taxon>
        <taxon>Pseudomonadati</taxon>
        <taxon>Planctomycetota</taxon>
        <taxon>Phycisphaerae</taxon>
        <taxon>Phycisphaerales</taxon>
        <taxon>Phycisphaeraceae</taxon>
        <taxon>Natronomicrosphaera</taxon>
    </lineage>
</organism>
<dbReference type="Gene3D" id="3.30.565.10">
    <property type="entry name" value="Histidine kinase-like ATPase, C-terminal domain"/>
    <property type="match status" value="1"/>
</dbReference>
<dbReference type="PANTHER" id="PTHR45339">
    <property type="entry name" value="HYBRID SIGNAL TRANSDUCTION HISTIDINE KINASE J"/>
    <property type="match status" value="1"/>
</dbReference>
<dbReference type="PROSITE" id="PS50109">
    <property type="entry name" value="HIS_KIN"/>
    <property type="match status" value="1"/>
</dbReference>
<dbReference type="SUPFAM" id="SSF47384">
    <property type="entry name" value="Homodimeric domain of signal transducing histidine kinase"/>
    <property type="match status" value="1"/>
</dbReference>
<evidence type="ECO:0000256" key="7">
    <source>
        <dbReference type="ARBA" id="ARBA00022692"/>
    </source>
</evidence>
<dbReference type="Pfam" id="PF02518">
    <property type="entry name" value="HATPase_c"/>
    <property type="match status" value="1"/>
</dbReference>
<evidence type="ECO:0000256" key="12">
    <source>
        <dbReference type="ARBA" id="ARBA00023012"/>
    </source>
</evidence>
<dbReference type="InterPro" id="IPR011006">
    <property type="entry name" value="CheY-like_superfamily"/>
</dbReference>
<feature type="modified residue" description="Phosphohistidine" evidence="14">
    <location>
        <position position="724"/>
    </location>
</feature>
<feature type="domain" description="HPt" evidence="22">
    <location>
        <begin position="685"/>
        <end position="782"/>
    </location>
</feature>
<evidence type="ECO:0000256" key="1">
    <source>
        <dbReference type="ARBA" id="ARBA00000085"/>
    </source>
</evidence>
<dbReference type="EC" id="2.7.13.3" evidence="3"/>
<dbReference type="InterPro" id="IPR004358">
    <property type="entry name" value="Sig_transdc_His_kin-like_C"/>
</dbReference>
<dbReference type="RefSeq" id="WP_425343894.1">
    <property type="nucleotide sequence ID" value="NZ_JBGUBD010000001.1"/>
</dbReference>
<protein>
    <recommendedName>
        <fullName evidence="3">histidine kinase</fullName>
        <ecNumber evidence="3">2.7.13.3</ecNumber>
    </recommendedName>
</protein>
<comment type="caution">
    <text evidence="23">The sequence shown here is derived from an EMBL/GenBank/DDBJ whole genome shotgun (WGS) entry which is preliminary data.</text>
</comment>
<dbReference type="CDD" id="cd06225">
    <property type="entry name" value="HAMP"/>
    <property type="match status" value="1"/>
</dbReference>
<feature type="transmembrane region" description="Helical" evidence="18">
    <location>
        <begin position="151"/>
        <end position="171"/>
    </location>
</feature>
<dbReference type="Gene3D" id="1.10.287.130">
    <property type="match status" value="1"/>
</dbReference>
<keyword evidence="16" id="KW-0175">Coiled coil</keyword>
<dbReference type="SUPFAM" id="SSF47226">
    <property type="entry name" value="Histidine-containing phosphotransfer domain, HPT domain"/>
    <property type="match status" value="1"/>
</dbReference>
<evidence type="ECO:0000256" key="2">
    <source>
        <dbReference type="ARBA" id="ARBA00004651"/>
    </source>
</evidence>
<feature type="coiled-coil region" evidence="16">
    <location>
        <begin position="221"/>
        <end position="255"/>
    </location>
</feature>
<dbReference type="SUPFAM" id="SSF52172">
    <property type="entry name" value="CheY-like"/>
    <property type="match status" value="1"/>
</dbReference>
<evidence type="ECO:0000256" key="4">
    <source>
        <dbReference type="ARBA" id="ARBA00022475"/>
    </source>
</evidence>
<feature type="domain" description="HAMP" evidence="21">
    <location>
        <begin position="176"/>
        <end position="229"/>
    </location>
</feature>
<evidence type="ECO:0000259" key="21">
    <source>
        <dbReference type="PROSITE" id="PS50885"/>
    </source>
</evidence>
<dbReference type="Gene3D" id="6.10.340.10">
    <property type="match status" value="1"/>
</dbReference>
<dbReference type="SMART" id="SM00388">
    <property type="entry name" value="HisKA"/>
    <property type="match status" value="1"/>
</dbReference>
<reference evidence="23 24" key="1">
    <citation type="submission" date="2024-08" db="EMBL/GenBank/DDBJ databases">
        <title>Whole-genome sequencing of halo(alkali)philic microorganisms from hypersaline lakes.</title>
        <authorList>
            <person name="Sorokin D.Y."/>
            <person name="Merkel A.Y."/>
            <person name="Messina E."/>
            <person name="Yakimov M."/>
        </authorList>
    </citation>
    <scope>NUCLEOTIDE SEQUENCE [LARGE SCALE GENOMIC DNA]</scope>
    <source>
        <strain evidence="23 24">AB-hyl4</strain>
    </source>
</reference>
<keyword evidence="11 18" id="KW-1133">Transmembrane helix</keyword>
<comment type="subcellular location">
    <subcellularLocation>
        <location evidence="2">Cell membrane</location>
        <topology evidence="2">Multi-pass membrane protein</topology>
    </subcellularLocation>
</comment>
<dbReference type="InterPro" id="IPR003661">
    <property type="entry name" value="HisK_dim/P_dom"/>
</dbReference>
<evidence type="ECO:0000256" key="17">
    <source>
        <dbReference type="SAM" id="MobiDB-lite"/>
    </source>
</evidence>
<evidence type="ECO:0000256" key="11">
    <source>
        <dbReference type="ARBA" id="ARBA00022989"/>
    </source>
</evidence>
<keyword evidence="24" id="KW-1185">Reference proteome</keyword>
<dbReference type="PROSITE" id="PS50894">
    <property type="entry name" value="HPT"/>
    <property type="match status" value="1"/>
</dbReference>
<feature type="region of interest" description="Disordered" evidence="17">
    <location>
        <begin position="648"/>
        <end position="670"/>
    </location>
</feature>
<dbReference type="SMART" id="SM00387">
    <property type="entry name" value="HATPase_c"/>
    <property type="match status" value="1"/>
</dbReference>
<dbReference type="Pfam" id="PF00072">
    <property type="entry name" value="Response_reg"/>
    <property type="match status" value="1"/>
</dbReference>
<dbReference type="InterPro" id="IPR008207">
    <property type="entry name" value="Sig_transdc_His_kin_Hpt_dom"/>
</dbReference>
<feature type="compositionally biased region" description="Low complexity" evidence="17">
    <location>
        <begin position="661"/>
        <end position="670"/>
    </location>
</feature>
<dbReference type="SUPFAM" id="SSF55874">
    <property type="entry name" value="ATPase domain of HSP90 chaperone/DNA topoisomerase II/histidine kinase"/>
    <property type="match status" value="1"/>
</dbReference>
<gene>
    <name evidence="23" type="ORF">ACERK3_01555</name>
</gene>
<keyword evidence="10 23" id="KW-0067">ATP-binding</keyword>
<dbReference type="InterPro" id="IPR036097">
    <property type="entry name" value="HisK_dim/P_sf"/>
</dbReference>
<dbReference type="Gene3D" id="1.20.120.160">
    <property type="entry name" value="HPT domain"/>
    <property type="match status" value="1"/>
</dbReference>
<dbReference type="EMBL" id="JBGUBD010000001">
    <property type="protein sequence ID" value="MFA9476969.1"/>
    <property type="molecule type" value="Genomic_DNA"/>
</dbReference>
<dbReference type="Pfam" id="PF00512">
    <property type="entry name" value="HisKA"/>
    <property type="match status" value="1"/>
</dbReference>
<evidence type="ECO:0000313" key="23">
    <source>
        <dbReference type="EMBL" id="MFA9476969.1"/>
    </source>
</evidence>
<keyword evidence="9" id="KW-0418">Kinase</keyword>
<dbReference type="Gene3D" id="3.40.50.2300">
    <property type="match status" value="1"/>
</dbReference>
<evidence type="ECO:0000256" key="9">
    <source>
        <dbReference type="ARBA" id="ARBA00022777"/>
    </source>
</evidence>
<name>A0ABV4U2A8_9BACT</name>
<dbReference type="GO" id="GO:0005524">
    <property type="term" value="F:ATP binding"/>
    <property type="evidence" value="ECO:0007669"/>
    <property type="project" value="UniProtKB-KW"/>
</dbReference>
<dbReference type="Proteomes" id="UP001575105">
    <property type="component" value="Unassembled WGS sequence"/>
</dbReference>
<dbReference type="InterPro" id="IPR003594">
    <property type="entry name" value="HATPase_dom"/>
</dbReference>
<dbReference type="CDD" id="cd00082">
    <property type="entry name" value="HisKA"/>
    <property type="match status" value="1"/>
</dbReference>
<proteinExistence type="predicted"/>
<keyword evidence="13 18" id="KW-0472">Membrane</keyword>
<keyword evidence="5 15" id="KW-0597">Phosphoprotein</keyword>
<dbReference type="InterPro" id="IPR005467">
    <property type="entry name" value="His_kinase_dom"/>
</dbReference>
<keyword evidence="6" id="KW-0808">Transferase</keyword>
<dbReference type="PANTHER" id="PTHR45339:SF1">
    <property type="entry name" value="HYBRID SIGNAL TRANSDUCTION HISTIDINE KINASE J"/>
    <property type="match status" value="1"/>
</dbReference>
<dbReference type="CDD" id="cd17546">
    <property type="entry name" value="REC_hyHK_CKI1_RcsC-like"/>
    <property type="match status" value="1"/>
</dbReference>
<accession>A0ABV4U2A8</accession>
<evidence type="ECO:0000256" key="3">
    <source>
        <dbReference type="ARBA" id="ARBA00012438"/>
    </source>
</evidence>
<evidence type="ECO:0000256" key="18">
    <source>
        <dbReference type="SAM" id="Phobius"/>
    </source>
</evidence>
<keyword evidence="4" id="KW-1003">Cell membrane</keyword>
<evidence type="ECO:0000256" key="14">
    <source>
        <dbReference type="PROSITE-ProRule" id="PRU00110"/>
    </source>
</evidence>
<comment type="catalytic activity">
    <reaction evidence="1">
        <text>ATP + protein L-histidine = ADP + protein N-phospho-L-histidine.</text>
        <dbReference type="EC" id="2.7.13.3"/>
    </reaction>
</comment>
<dbReference type="InterPro" id="IPR033417">
    <property type="entry name" value="CHASE8"/>
</dbReference>
<keyword evidence="8" id="KW-0547">Nucleotide-binding</keyword>
<evidence type="ECO:0000256" key="15">
    <source>
        <dbReference type="PROSITE-ProRule" id="PRU00169"/>
    </source>
</evidence>
<feature type="domain" description="Response regulatory" evidence="20">
    <location>
        <begin position="525"/>
        <end position="644"/>
    </location>
</feature>
<evidence type="ECO:0000313" key="24">
    <source>
        <dbReference type="Proteomes" id="UP001575105"/>
    </source>
</evidence>
<evidence type="ECO:0000256" key="6">
    <source>
        <dbReference type="ARBA" id="ARBA00022679"/>
    </source>
</evidence>
<evidence type="ECO:0000259" key="19">
    <source>
        <dbReference type="PROSITE" id="PS50109"/>
    </source>
</evidence>
<dbReference type="SMART" id="SM00304">
    <property type="entry name" value="HAMP"/>
    <property type="match status" value="2"/>
</dbReference>
<evidence type="ECO:0000256" key="13">
    <source>
        <dbReference type="ARBA" id="ARBA00023136"/>
    </source>
</evidence>
<dbReference type="Pfam" id="PF01627">
    <property type="entry name" value="Hpt"/>
    <property type="match status" value="1"/>
</dbReference>
<dbReference type="SUPFAM" id="SSF158472">
    <property type="entry name" value="HAMP domain-like"/>
    <property type="match status" value="1"/>
</dbReference>
<dbReference type="Pfam" id="PF17152">
    <property type="entry name" value="CHASE8"/>
    <property type="match status" value="1"/>
</dbReference>
<keyword evidence="12" id="KW-0902">Two-component regulatory system</keyword>